<dbReference type="PANTHER" id="PTHR48475">
    <property type="entry name" value="RIBONUCLEASE H"/>
    <property type="match status" value="1"/>
</dbReference>
<keyword evidence="2" id="KW-1185">Reference proteome</keyword>
<name>A0A371I9J6_MUCPR</name>
<comment type="caution">
    <text evidence="1">The sequence shown here is derived from an EMBL/GenBank/DDBJ whole genome shotgun (WGS) entry which is preliminary data.</text>
</comment>
<dbReference type="EMBL" id="QJKJ01000594">
    <property type="protein sequence ID" value="RDY11701.1"/>
    <property type="molecule type" value="Genomic_DNA"/>
</dbReference>
<dbReference type="OrthoDB" id="1724165at2759"/>
<sequence>MPKAIQDKLYSTRATLKTSFVVVRAFNGSKREMMGEITLPIRIGPTTFDITFQLPPGQTLDPCSRGFIVNERGIEEDPDKVKAICKMPAPRIETKVQVLGDASCPRPNSTREAPNPLHDNAGRINGLYLGARRCLWKERAIHLVSQQEIHKLRTKIPNTRANLLCSSLDSKKAKKVHASLYYMAHIQDRPPQSLLHEFSNEHIMTIEETESKCEPARWKLWFDGASNLLGNGIRAVLASLKGQCFLFSTKLGFDYTNNIAKYEAYSMGITMALEH</sequence>
<evidence type="ECO:0000313" key="1">
    <source>
        <dbReference type="EMBL" id="RDY11701.1"/>
    </source>
</evidence>
<proteinExistence type="predicted"/>
<gene>
    <name evidence="1" type="ORF">CR513_03582</name>
</gene>
<evidence type="ECO:0000313" key="2">
    <source>
        <dbReference type="Proteomes" id="UP000257109"/>
    </source>
</evidence>
<feature type="non-terminal residue" evidence="1">
    <location>
        <position position="1"/>
    </location>
</feature>
<evidence type="ECO:0008006" key="3">
    <source>
        <dbReference type="Google" id="ProtNLM"/>
    </source>
</evidence>
<accession>A0A371I9J6</accession>
<dbReference type="PANTHER" id="PTHR48475:SF1">
    <property type="entry name" value="RNASE H TYPE-1 DOMAIN-CONTAINING PROTEIN"/>
    <property type="match status" value="1"/>
</dbReference>
<organism evidence="1 2">
    <name type="scientific">Mucuna pruriens</name>
    <name type="common">Velvet bean</name>
    <name type="synonym">Dolichos pruriens</name>
    <dbReference type="NCBI Taxonomy" id="157652"/>
    <lineage>
        <taxon>Eukaryota</taxon>
        <taxon>Viridiplantae</taxon>
        <taxon>Streptophyta</taxon>
        <taxon>Embryophyta</taxon>
        <taxon>Tracheophyta</taxon>
        <taxon>Spermatophyta</taxon>
        <taxon>Magnoliopsida</taxon>
        <taxon>eudicotyledons</taxon>
        <taxon>Gunneridae</taxon>
        <taxon>Pentapetalae</taxon>
        <taxon>rosids</taxon>
        <taxon>fabids</taxon>
        <taxon>Fabales</taxon>
        <taxon>Fabaceae</taxon>
        <taxon>Papilionoideae</taxon>
        <taxon>50 kb inversion clade</taxon>
        <taxon>NPAAA clade</taxon>
        <taxon>indigoferoid/millettioid clade</taxon>
        <taxon>Phaseoleae</taxon>
        <taxon>Mucuna</taxon>
    </lineage>
</organism>
<dbReference type="Proteomes" id="UP000257109">
    <property type="component" value="Unassembled WGS sequence"/>
</dbReference>
<reference evidence="1" key="1">
    <citation type="submission" date="2018-05" db="EMBL/GenBank/DDBJ databases">
        <title>Draft genome of Mucuna pruriens seed.</title>
        <authorList>
            <person name="Nnadi N.E."/>
            <person name="Vos R."/>
            <person name="Hasami M.H."/>
            <person name="Devisetty U.K."/>
            <person name="Aguiy J.C."/>
        </authorList>
    </citation>
    <scope>NUCLEOTIDE SEQUENCE [LARGE SCALE GENOMIC DNA]</scope>
    <source>
        <strain evidence="1">JCA_2017</strain>
    </source>
</reference>
<dbReference type="AlphaFoldDB" id="A0A371I9J6"/>
<protein>
    <recommendedName>
        <fullName evidence="3">RNase H type-1 domain-containing protein</fullName>
    </recommendedName>
</protein>